<sequence>MPALYLVTTRCLDVCSLSEVAALAEEHCGCKLLDAREGILKLSCESEEAAVLCALRANCVREVLREVAVFPWGDLDDRFSLEKLLESVANAANSLRRGRSPLRLCIEFYDPQGKLRASTRENIAKAILAVFERKGVHTALSRALPDLTIWIGALDSIVVGLKLQSVKGDRFEPRAPGKRVYERPFALRVELARLLVNLSSPLPEGPLLDPFCGTGSILIEAVLEGIYAVGVDIDYNNVRGARRNAQQLGVYHSLDIILSDSELMPFRDGAFAAAAFDPPYGRAASSRNRDPALVLAHVLGNLRRVLKGGSRAAFLAPSNEGYSFLKNLASKICSLYVHGSLTRDVWVLEGRR</sequence>
<accession>A0A7C1TB39</accession>
<comment type="subcellular location">
    <subcellularLocation>
        <location evidence="1">Cytoplasm</location>
    </subcellularLocation>
</comment>
<feature type="domain" description="Ribosomal RNA large subunit methyltransferase K/L-like methyltransferase" evidence="6">
    <location>
        <begin position="176"/>
        <end position="320"/>
    </location>
</feature>
<protein>
    <submittedName>
        <fullName evidence="7">Methyltransferase domain-containing protein</fullName>
    </submittedName>
</protein>
<dbReference type="GO" id="GO:0016423">
    <property type="term" value="F:tRNA (guanine) methyltransferase activity"/>
    <property type="evidence" value="ECO:0007669"/>
    <property type="project" value="TreeGrafter"/>
</dbReference>
<dbReference type="Gene3D" id="3.40.50.150">
    <property type="entry name" value="Vaccinia Virus protein VP39"/>
    <property type="match status" value="1"/>
</dbReference>
<keyword evidence="2" id="KW-0963">Cytoplasm</keyword>
<keyword evidence="4 7" id="KW-0808">Transferase</keyword>
<dbReference type="AlphaFoldDB" id="A0A7C1TB39"/>
<keyword evidence="3 7" id="KW-0489">Methyltransferase</keyword>
<dbReference type="InterPro" id="IPR029063">
    <property type="entry name" value="SAM-dependent_MTases_sf"/>
</dbReference>
<dbReference type="PROSITE" id="PS01261">
    <property type="entry name" value="UPF0020"/>
    <property type="match status" value="1"/>
</dbReference>
<evidence type="ECO:0000259" key="6">
    <source>
        <dbReference type="Pfam" id="PF01170"/>
    </source>
</evidence>
<evidence type="ECO:0000256" key="1">
    <source>
        <dbReference type="ARBA" id="ARBA00004496"/>
    </source>
</evidence>
<dbReference type="GO" id="GO:0030488">
    <property type="term" value="P:tRNA methylation"/>
    <property type="evidence" value="ECO:0007669"/>
    <property type="project" value="TreeGrafter"/>
</dbReference>
<dbReference type="GO" id="GO:0005737">
    <property type="term" value="C:cytoplasm"/>
    <property type="evidence" value="ECO:0007669"/>
    <property type="project" value="UniProtKB-SubCell"/>
</dbReference>
<dbReference type="InterPro" id="IPR000241">
    <property type="entry name" value="RlmKL-like_Mtase"/>
</dbReference>
<dbReference type="EMBL" id="DRZM01000098">
    <property type="protein sequence ID" value="HHP04767.1"/>
    <property type="molecule type" value="Genomic_DNA"/>
</dbReference>
<evidence type="ECO:0000313" key="7">
    <source>
        <dbReference type="EMBL" id="HEB48545.1"/>
    </source>
</evidence>
<gene>
    <name evidence="8" type="ORF">ENM88_03340</name>
    <name evidence="7" type="ORF">ENP77_01965</name>
</gene>
<dbReference type="SUPFAM" id="SSF53335">
    <property type="entry name" value="S-adenosyl-L-methionine-dependent methyltransferases"/>
    <property type="match status" value="1"/>
</dbReference>
<dbReference type="PANTHER" id="PTHR14911:SF21">
    <property type="entry name" value="N2-METHYLGUANOSINE TRNA METHYLTRANSFERASE"/>
    <property type="match status" value="1"/>
</dbReference>
<dbReference type="PANTHER" id="PTHR14911">
    <property type="entry name" value="THUMP DOMAIN-CONTAINING"/>
    <property type="match status" value="1"/>
</dbReference>
<evidence type="ECO:0000256" key="3">
    <source>
        <dbReference type="ARBA" id="ARBA00022603"/>
    </source>
</evidence>
<dbReference type="Pfam" id="PF01170">
    <property type="entry name" value="UPF0020"/>
    <property type="match status" value="1"/>
</dbReference>
<reference evidence="7" key="1">
    <citation type="journal article" date="2020" name="mSystems">
        <title>Genome- and Community-Level Interaction Insights into Carbon Utilization and Element Cycling Functions of Hydrothermarchaeota in Hydrothermal Sediment.</title>
        <authorList>
            <person name="Zhou Z."/>
            <person name="Liu Y."/>
            <person name="Xu W."/>
            <person name="Pan J."/>
            <person name="Luo Z.H."/>
            <person name="Li M."/>
        </authorList>
    </citation>
    <scope>NUCLEOTIDE SEQUENCE [LARGE SCALE GENOMIC DNA]</scope>
    <source>
        <strain evidence="8">SpSt-1125</strain>
        <strain evidence="7">SpSt-25</strain>
    </source>
</reference>
<evidence type="ECO:0000313" key="8">
    <source>
        <dbReference type="EMBL" id="HHP04767.1"/>
    </source>
</evidence>
<evidence type="ECO:0000256" key="5">
    <source>
        <dbReference type="ARBA" id="ARBA00022694"/>
    </source>
</evidence>
<evidence type="ECO:0000256" key="2">
    <source>
        <dbReference type="ARBA" id="ARBA00022490"/>
    </source>
</evidence>
<proteinExistence type="predicted"/>
<comment type="caution">
    <text evidence="7">The sequence shown here is derived from an EMBL/GenBank/DDBJ whole genome shotgun (WGS) entry which is preliminary data.</text>
</comment>
<name>A0A7C1TB39_THEPE</name>
<organism evidence="7">
    <name type="scientific">Thermofilum pendens</name>
    <dbReference type="NCBI Taxonomy" id="2269"/>
    <lineage>
        <taxon>Archaea</taxon>
        <taxon>Thermoproteota</taxon>
        <taxon>Thermoprotei</taxon>
        <taxon>Thermofilales</taxon>
        <taxon>Thermofilaceae</taxon>
        <taxon>Thermofilum</taxon>
    </lineage>
</organism>
<dbReference type="InterPro" id="IPR053943">
    <property type="entry name" value="RlmKL-like_Mtase_CS"/>
</dbReference>
<keyword evidence="5" id="KW-0819">tRNA processing</keyword>
<evidence type="ECO:0000256" key="4">
    <source>
        <dbReference type="ARBA" id="ARBA00022679"/>
    </source>
</evidence>
<dbReference type="EMBL" id="DSKP01000071">
    <property type="protein sequence ID" value="HEB48545.1"/>
    <property type="molecule type" value="Genomic_DNA"/>
</dbReference>